<evidence type="ECO:0000313" key="4">
    <source>
        <dbReference type="Proteomes" id="UP000663844"/>
    </source>
</evidence>
<proteinExistence type="predicted"/>
<comment type="caution">
    <text evidence="3">The sequence shown here is derived from an EMBL/GenBank/DDBJ whole genome shotgun (WGS) entry which is preliminary data.</text>
</comment>
<dbReference type="Gene3D" id="6.10.280.30">
    <property type="match status" value="1"/>
</dbReference>
<dbReference type="Proteomes" id="UP000663844">
    <property type="component" value="Unassembled WGS sequence"/>
</dbReference>
<evidence type="ECO:0000313" key="2">
    <source>
        <dbReference type="EMBL" id="CAF3697043.1"/>
    </source>
</evidence>
<evidence type="ECO:0000256" key="1">
    <source>
        <dbReference type="SAM" id="Coils"/>
    </source>
</evidence>
<dbReference type="AlphaFoldDB" id="A0A820EM76"/>
<feature type="non-terminal residue" evidence="3">
    <location>
        <position position="1"/>
    </location>
</feature>
<gene>
    <name evidence="2" type="ORF">OXD698_LOCUS12015</name>
    <name evidence="3" type="ORF">OXD698_LOCUS43298</name>
</gene>
<reference evidence="3" key="1">
    <citation type="submission" date="2021-02" db="EMBL/GenBank/DDBJ databases">
        <authorList>
            <person name="Nowell W R."/>
        </authorList>
    </citation>
    <scope>NUCLEOTIDE SEQUENCE</scope>
</reference>
<organism evidence="3 4">
    <name type="scientific">Adineta steineri</name>
    <dbReference type="NCBI Taxonomy" id="433720"/>
    <lineage>
        <taxon>Eukaryota</taxon>
        <taxon>Metazoa</taxon>
        <taxon>Spiralia</taxon>
        <taxon>Gnathifera</taxon>
        <taxon>Rotifera</taxon>
        <taxon>Eurotatoria</taxon>
        <taxon>Bdelloidea</taxon>
        <taxon>Adinetida</taxon>
        <taxon>Adinetidae</taxon>
        <taxon>Adineta</taxon>
    </lineage>
</organism>
<name>A0A820EM76_9BILA</name>
<keyword evidence="1" id="KW-0175">Coiled coil</keyword>
<feature type="coiled-coil region" evidence="1">
    <location>
        <begin position="16"/>
        <end position="72"/>
    </location>
</feature>
<evidence type="ECO:0000313" key="3">
    <source>
        <dbReference type="EMBL" id="CAF4248438.1"/>
    </source>
</evidence>
<dbReference type="EMBL" id="CAJOAZ010012181">
    <property type="protein sequence ID" value="CAF4248438.1"/>
    <property type="molecule type" value="Genomic_DNA"/>
</dbReference>
<accession>A0A820EM76</accession>
<dbReference type="EMBL" id="CAJOAZ010000687">
    <property type="protein sequence ID" value="CAF3697043.1"/>
    <property type="molecule type" value="Genomic_DNA"/>
</dbReference>
<sequence>LQAKVEKAKAPIEKGLAVVQQNLAKLEEERQLLQEKINQKLNTAESNRQEQLDRLMEKLIEHDKKIEIIKSQTRVETNLTEEME</sequence>
<protein>
    <submittedName>
        <fullName evidence="3">Uncharacterized protein</fullName>
    </submittedName>
</protein>